<evidence type="ECO:0000313" key="8">
    <source>
        <dbReference type="Proteomes" id="UP000323994"/>
    </source>
</evidence>
<proteinExistence type="predicted"/>
<dbReference type="Pfam" id="PF12833">
    <property type="entry name" value="HTH_18"/>
    <property type="match status" value="1"/>
</dbReference>
<dbReference type="SUPFAM" id="SSF46689">
    <property type="entry name" value="Homeodomain-like"/>
    <property type="match status" value="2"/>
</dbReference>
<dbReference type="InterPro" id="IPR050204">
    <property type="entry name" value="AraC_XylS_family_regulators"/>
</dbReference>
<dbReference type="SUPFAM" id="SSF51215">
    <property type="entry name" value="Regulatory protein AraC"/>
    <property type="match status" value="1"/>
</dbReference>
<evidence type="ECO:0000256" key="3">
    <source>
        <dbReference type="ARBA" id="ARBA00023125"/>
    </source>
</evidence>
<keyword evidence="3" id="KW-0238">DNA-binding</keyword>
<dbReference type="Gene3D" id="1.10.10.60">
    <property type="entry name" value="Homeodomain-like"/>
    <property type="match status" value="2"/>
</dbReference>
<keyword evidence="8" id="KW-1185">Reference proteome</keyword>
<feature type="domain" description="HTH araC/xylS-type" evidence="6">
    <location>
        <begin position="180"/>
        <end position="280"/>
    </location>
</feature>
<sequence length="299" mass="34694">MKRNIQHELLTVQLFETSQWPYPIHDHNHFELILTRKGSGRHIVNGNRYTYQAGDVFFLGPLDNHYFEVDNLTCFCCLSFTELYMGKLTNPGTDSWSQIRQRGQRASRHLAESILTNAREQQNLNALIEIILAEQNNMRQLASNQIVDTLMKTILGLVDRQLAEQQGISASSVAAASLMHRISMYICHHITMPDHLRMERIAEVFNYSQSHLCALFRQQAGESISQYIIRYKLQLVETRLRRSSMSISQIADEFGFTDICHLNKLFKRYYQTTPTEYRRSLLVQNRAGSSYLQAISDPW</sequence>
<dbReference type="InterPro" id="IPR018062">
    <property type="entry name" value="HTH_AraC-typ_CS"/>
</dbReference>
<gene>
    <name evidence="7" type="ORF">FEM33_17730</name>
</gene>
<dbReference type="Proteomes" id="UP000323994">
    <property type="component" value="Unassembled WGS sequence"/>
</dbReference>
<evidence type="ECO:0000313" key="7">
    <source>
        <dbReference type="EMBL" id="KAA6438525.1"/>
    </source>
</evidence>
<dbReference type="InterPro" id="IPR018060">
    <property type="entry name" value="HTH_AraC"/>
</dbReference>
<keyword evidence="1" id="KW-0963">Cytoplasm</keyword>
<dbReference type="InterPro" id="IPR003313">
    <property type="entry name" value="AraC-bd"/>
</dbReference>
<reference evidence="7 8" key="1">
    <citation type="submission" date="2019-05" db="EMBL/GenBank/DDBJ databases">
        <authorList>
            <person name="Qu J.-H."/>
        </authorList>
    </citation>
    <scope>NUCLEOTIDE SEQUENCE [LARGE SCALE GENOMIC DNA]</scope>
    <source>
        <strain evidence="7 8">NS28</strain>
    </source>
</reference>
<comment type="caution">
    <text evidence="7">The sequence shown here is derived from an EMBL/GenBank/DDBJ whole genome shotgun (WGS) entry which is preliminary data.</text>
</comment>
<protein>
    <submittedName>
        <fullName evidence="7">AraC family transcriptional regulator</fullName>
    </submittedName>
</protein>
<evidence type="ECO:0000256" key="2">
    <source>
        <dbReference type="ARBA" id="ARBA00023015"/>
    </source>
</evidence>
<evidence type="ECO:0000256" key="5">
    <source>
        <dbReference type="ARBA" id="ARBA00023163"/>
    </source>
</evidence>
<evidence type="ECO:0000256" key="4">
    <source>
        <dbReference type="ARBA" id="ARBA00023159"/>
    </source>
</evidence>
<dbReference type="AlphaFoldDB" id="A0A5M8QQR2"/>
<dbReference type="OrthoDB" id="2569619at2"/>
<organism evidence="7 8">
    <name type="scientific">Dyadobacter flavalbus</name>
    <dbReference type="NCBI Taxonomy" id="2579942"/>
    <lineage>
        <taxon>Bacteria</taxon>
        <taxon>Pseudomonadati</taxon>
        <taxon>Bacteroidota</taxon>
        <taxon>Cytophagia</taxon>
        <taxon>Cytophagales</taxon>
        <taxon>Spirosomataceae</taxon>
        <taxon>Dyadobacter</taxon>
    </lineage>
</organism>
<dbReference type="InterPro" id="IPR009057">
    <property type="entry name" value="Homeodomain-like_sf"/>
</dbReference>
<evidence type="ECO:0000256" key="1">
    <source>
        <dbReference type="ARBA" id="ARBA00022490"/>
    </source>
</evidence>
<dbReference type="EMBL" id="VBSN01000049">
    <property type="protein sequence ID" value="KAA6438525.1"/>
    <property type="molecule type" value="Genomic_DNA"/>
</dbReference>
<dbReference type="Gene3D" id="2.60.120.10">
    <property type="entry name" value="Jelly Rolls"/>
    <property type="match status" value="1"/>
</dbReference>
<keyword evidence="2" id="KW-0805">Transcription regulation</keyword>
<dbReference type="PANTHER" id="PTHR46796">
    <property type="entry name" value="HTH-TYPE TRANSCRIPTIONAL ACTIVATOR RHAS-RELATED"/>
    <property type="match status" value="1"/>
</dbReference>
<keyword evidence="4" id="KW-0010">Activator</keyword>
<dbReference type="RefSeq" id="WP_139013327.1">
    <property type="nucleotide sequence ID" value="NZ_VBSN01000049.1"/>
</dbReference>
<keyword evidence="5" id="KW-0804">Transcription</keyword>
<dbReference type="PANTHER" id="PTHR46796:SF13">
    <property type="entry name" value="HTH-TYPE TRANSCRIPTIONAL ACTIVATOR RHAS"/>
    <property type="match status" value="1"/>
</dbReference>
<dbReference type="PROSITE" id="PS01124">
    <property type="entry name" value="HTH_ARAC_FAMILY_2"/>
    <property type="match status" value="1"/>
</dbReference>
<accession>A0A5M8QQR2</accession>
<name>A0A5M8QQR2_9BACT</name>
<dbReference type="InterPro" id="IPR037923">
    <property type="entry name" value="HTH-like"/>
</dbReference>
<dbReference type="SMART" id="SM00342">
    <property type="entry name" value="HTH_ARAC"/>
    <property type="match status" value="1"/>
</dbReference>
<dbReference type="GO" id="GO:0043565">
    <property type="term" value="F:sequence-specific DNA binding"/>
    <property type="evidence" value="ECO:0007669"/>
    <property type="project" value="InterPro"/>
</dbReference>
<evidence type="ECO:0000259" key="6">
    <source>
        <dbReference type="PROSITE" id="PS01124"/>
    </source>
</evidence>
<dbReference type="InterPro" id="IPR014710">
    <property type="entry name" value="RmlC-like_jellyroll"/>
</dbReference>
<dbReference type="PROSITE" id="PS00041">
    <property type="entry name" value="HTH_ARAC_FAMILY_1"/>
    <property type="match status" value="1"/>
</dbReference>
<dbReference type="GO" id="GO:0003700">
    <property type="term" value="F:DNA-binding transcription factor activity"/>
    <property type="evidence" value="ECO:0007669"/>
    <property type="project" value="InterPro"/>
</dbReference>
<dbReference type="Pfam" id="PF02311">
    <property type="entry name" value="AraC_binding"/>
    <property type="match status" value="1"/>
</dbReference>